<evidence type="ECO:0000256" key="1">
    <source>
        <dbReference type="SAM" id="Phobius"/>
    </source>
</evidence>
<evidence type="ECO:0000313" key="2">
    <source>
        <dbReference type="EMBL" id="QSG06279.1"/>
    </source>
</evidence>
<feature type="transmembrane region" description="Helical" evidence="1">
    <location>
        <begin position="88"/>
        <end position="108"/>
    </location>
</feature>
<reference evidence="2" key="1">
    <citation type="submission" date="2020-11" db="EMBL/GenBank/DDBJ databases">
        <title>Carbohydrate-dependent, anaerobic sulfur respiration: A novel catabolism in halophilic archaea.</title>
        <authorList>
            <person name="Sorokin D.Y."/>
            <person name="Messina E."/>
            <person name="Smedile F."/>
            <person name="La Cono V."/>
            <person name="Hallsworth J.E."/>
            <person name="Yakimov M.M."/>
        </authorList>
    </citation>
    <scope>NUCLEOTIDE SEQUENCE</scope>
    <source>
        <strain evidence="2">HSR12-1</strain>
    </source>
</reference>
<dbReference type="RefSeq" id="WP_229112743.1">
    <property type="nucleotide sequence ID" value="NZ_CP064787.1"/>
</dbReference>
<accession>A0A897N5D9</accession>
<protein>
    <submittedName>
        <fullName evidence="2">Putative membrane protein</fullName>
    </submittedName>
</protein>
<dbReference type="EMBL" id="CP064787">
    <property type="protein sequence ID" value="QSG06279.1"/>
    <property type="molecule type" value="Genomic_DNA"/>
</dbReference>
<dbReference type="Proteomes" id="UP000663525">
    <property type="component" value="Chromosome"/>
</dbReference>
<gene>
    <name evidence="2" type="ORF">HSR121_1945</name>
</gene>
<keyword evidence="1" id="KW-1133">Transmembrane helix</keyword>
<feature type="transmembrane region" description="Helical" evidence="1">
    <location>
        <begin position="52"/>
        <end position="76"/>
    </location>
</feature>
<dbReference type="GeneID" id="68855530"/>
<feature type="transmembrane region" description="Helical" evidence="1">
    <location>
        <begin position="154"/>
        <end position="174"/>
    </location>
</feature>
<feature type="transmembrane region" description="Helical" evidence="1">
    <location>
        <begin position="216"/>
        <end position="243"/>
    </location>
</feature>
<keyword evidence="1" id="KW-0472">Membrane</keyword>
<name>A0A897N5D9_9EURY</name>
<organism evidence="2 3">
    <name type="scientific">Halapricum desulfuricans</name>
    <dbReference type="NCBI Taxonomy" id="2841257"/>
    <lineage>
        <taxon>Archaea</taxon>
        <taxon>Methanobacteriati</taxon>
        <taxon>Methanobacteriota</taxon>
        <taxon>Stenosarchaea group</taxon>
        <taxon>Halobacteria</taxon>
        <taxon>Halobacteriales</taxon>
        <taxon>Haloarculaceae</taxon>
        <taxon>Halapricum</taxon>
    </lineage>
</organism>
<sequence>MSAANRTGLAGAIRIDLKRLHETWMELLYPRQLDAEQTVLGKWRPETTGSRIAYWLWAGLGAPLVGLLYPLVLFGYVLRYQASKLDSAATRIGVLGVVVVSVVVWSALSALARFQLEMTTAGVVAVVAAGAVATASAALAVVTSRVGGRASTVLVSYPLAITAIFLPPVVAALYSQQLAAVVFPQSESLAVWILDNVLAIGDINTYLRNNYELEGVAYVVMWFGIAVPVGWILGTLVTLANYVRPRD</sequence>
<evidence type="ECO:0000313" key="3">
    <source>
        <dbReference type="Proteomes" id="UP000663525"/>
    </source>
</evidence>
<keyword evidence="1" id="KW-0812">Transmembrane</keyword>
<feature type="transmembrane region" description="Helical" evidence="1">
    <location>
        <begin position="120"/>
        <end position="142"/>
    </location>
</feature>
<proteinExistence type="predicted"/>
<dbReference type="AlphaFoldDB" id="A0A897N5D9"/>